<feature type="region of interest" description="Disordered" evidence="2">
    <location>
        <begin position="320"/>
        <end position="400"/>
    </location>
</feature>
<organism evidence="4 5">
    <name type="scientific">Prorocentrum cordatum</name>
    <dbReference type="NCBI Taxonomy" id="2364126"/>
    <lineage>
        <taxon>Eukaryota</taxon>
        <taxon>Sar</taxon>
        <taxon>Alveolata</taxon>
        <taxon>Dinophyceae</taxon>
        <taxon>Prorocentrales</taxon>
        <taxon>Prorocentraceae</taxon>
        <taxon>Prorocentrum</taxon>
    </lineage>
</organism>
<feature type="domain" description="C3H1-type" evidence="3">
    <location>
        <begin position="396"/>
        <end position="424"/>
    </location>
</feature>
<dbReference type="PANTHER" id="PTHR33050:SF7">
    <property type="entry name" value="RIBONUCLEASE H"/>
    <property type="match status" value="1"/>
</dbReference>
<keyword evidence="1" id="KW-0863">Zinc-finger</keyword>
<dbReference type="PANTHER" id="PTHR33050">
    <property type="entry name" value="REVERSE TRANSCRIPTASE DOMAIN-CONTAINING PROTEIN"/>
    <property type="match status" value="1"/>
</dbReference>
<keyword evidence="5" id="KW-1185">Reference proteome</keyword>
<dbReference type="InterPro" id="IPR052055">
    <property type="entry name" value="Hepadnavirus_pol/RT"/>
</dbReference>
<dbReference type="SUPFAM" id="SSF56672">
    <property type="entry name" value="DNA/RNA polymerases"/>
    <property type="match status" value="1"/>
</dbReference>
<evidence type="ECO:0000313" key="4">
    <source>
        <dbReference type="EMBL" id="CAK0876143.1"/>
    </source>
</evidence>
<dbReference type="Proteomes" id="UP001189429">
    <property type="component" value="Unassembled WGS sequence"/>
</dbReference>
<dbReference type="PROSITE" id="PS50103">
    <property type="entry name" value="ZF_C3H1"/>
    <property type="match status" value="1"/>
</dbReference>
<gene>
    <name evidence="4" type="ORF">PCOR1329_LOCUS60614</name>
</gene>
<sequence length="1366" mass="147744">MLAPSPPAPPPPPGSVMAAFGDWVAALPLQVREHLTAQGLDDAALVVDSVSPQFLKGENGATVTKTVDVAFLEAIAAACDSVKPGTGAYAKVRQFYEKCYKHCEKDATAGSAPEATPVEARDPTAEEYYELSPEYRKQRLQALNTARRCEVDSGRIPSMRMWGRWERLRRVNPEFEAVAATKVQSDAAARARPAAAELKPGVGGVLAWRMPAISEAPAGGLVELEEACYLIENLLFLCGWVKDIDCLVTFHERFWSRVRRSRQPMPGYRPMTLTEVQHALCLFQSQWAKASRNADQLDATVRSSLPADADELDGRLALAPRQAGHSGPGPAIATGAPLDGSGESLPKRPRLTRGERRERAAAAAGYPSAPAQPPKGKGKGKSKGKATPPAEPARRAPKGDLCWHFSNGKTCKHGDACWFRHACRGDDAHPATAPGTRGPQRVPAAAPPPHAARAPPQACPAGCGITVVEHAARLRDPVTEQEFEGVDHAQQAPFAPPPRIPRRPGPVHPDTIPWYGDAAAAPARHLGATRQCGKAATQVQRTITPVQHIDQAWDHANGQPSAAWAEPPTAPLAAPIRSALLWARDCPDYEQWVIGQVHYWKRVQASLADATRAWRAGLSSHVRDVLPPEYNGPLHRELLLASGHEDTDVIADIMSGFRMRGVLPDTQLFENVESTDLPDAAALDRALEHALDSRDSMLLEMLQNSKREPDMAEVLRVTQEECAAGKLDGPWEVWLDAAGRVNSTVPFARWLPTRRFPRVQSRTATSYKVRPIDDATASGLNLAVATQERMRMAGLVSLLDAASFIAETFSDWGADGVPLIAKGDHAQAYRQWPVHPDDVPLLVCLVWDDSVGHAGGYRAYAHKALPFGAFGAVWGYTRVAASVNHPLRRIFSVPQNAYVDDFHRASPARWAALHEWVFHELHTMLGIPLKEGKNQGPAAVLDLLGLDVISTQRWAGLRLTAKRRAALSDDVDAALRAQRLSKRVAARLGGQLGFATSAMFGRIGRAYTSPVSAHAGGWSRRLTHALSWWKALLQCPLYHKRVHGTDRPVVIGWVDGSWDMEAGVGKKQRNTQSELLAVLVLLLTCPEVVRGARLVLFEDNTPALENIRRGAAGDDDSVAIVGAIWLLLGVLGTELWIEWVASESNPADCFSRPDEPDKQAEAAALAQRYHLRAAEPRFPATFHMDAGAWAAAVSAAQEDWAHNDRSHRARTALRLMAVDAGTLAALLAAIAFDADDKQITLGWIRTRRAGAVAAATHFHADLLRLLCLAARPHVSGQGATTVILRKAAWPRAPTGAVRCTATAVIEGAGSTRAPAARWWPCAPAPDTAVFAENGVAIGFYVVGIAGAKERRQAAPLRKLGLEAAGA</sequence>
<dbReference type="InterPro" id="IPR000571">
    <property type="entry name" value="Znf_CCCH"/>
</dbReference>
<dbReference type="InterPro" id="IPR043502">
    <property type="entry name" value="DNA/RNA_pol_sf"/>
</dbReference>
<dbReference type="EMBL" id="CAUYUJ010017598">
    <property type="protein sequence ID" value="CAK0876143.1"/>
    <property type="molecule type" value="Genomic_DNA"/>
</dbReference>
<accession>A0ABN9VST6</accession>
<feature type="non-terminal residue" evidence="4">
    <location>
        <position position="1366"/>
    </location>
</feature>
<protein>
    <recommendedName>
        <fullName evidence="3">C3H1-type domain-containing protein</fullName>
    </recommendedName>
</protein>
<feature type="zinc finger region" description="C3H1-type" evidence="1">
    <location>
        <begin position="396"/>
        <end position="424"/>
    </location>
</feature>
<name>A0ABN9VST6_9DINO</name>
<comment type="caution">
    <text evidence="4">The sequence shown here is derived from an EMBL/GenBank/DDBJ whole genome shotgun (WGS) entry which is preliminary data.</text>
</comment>
<reference evidence="4" key="1">
    <citation type="submission" date="2023-10" db="EMBL/GenBank/DDBJ databases">
        <authorList>
            <person name="Chen Y."/>
            <person name="Shah S."/>
            <person name="Dougan E. K."/>
            <person name="Thang M."/>
            <person name="Chan C."/>
        </authorList>
    </citation>
    <scope>NUCLEOTIDE SEQUENCE [LARGE SCALE GENOMIC DNA]</scope>
</reference>
<proteinExistence type="predicted"/>
<evidence type="ECO:0000256" key="2">
    <source>
        <dbReference type="SAM" id="MobiDB-lite"/>
    </source>
</evidence>
<keyword evidence="1" id="KW-0862">Zinc</keyword>
<evidence type="ECO:0000256" key="1">
    <source>
        <dbReference type="PROSITE-ProRule" id="PRU00723"/>
    </source>
</evidence>
<feature type="region of interest" description="Disordered" evidence="2">
    <location>
        <begin position="430"/>
        <end position="457"/>
    </location>
</feature>
<evidence type="ECO:0000259" key="3">
    <source>
        <dbReference type="PROSITE" id="PS50103"/>
    </source>
</evidence>
<keyword evidence="1" id="KW-0479">Metal-binding</keyword>
<evidence type="ECO:0000313" key="5">
    <source>
        <dbReference type="Proteomes" id="UP001189429"/>
    </source>
</evidence>